<dbReference type="PANTHER" id="PTHR14146:SF0">
    <property type="entry name" value="EXOCYST COMPLEX COMPONENT 4"/>
    <property type="match status" value="1"/>
</dbReference>
<keyword evidence="5" id="KW-1185">Reference proteome</keyword>
<keyword evidence="4" id="KW-0378">Hydrolase</keyword>
<dbReference type="OrthoDB" id="272977at2759"/>
<reference evidence="4" key="1">
    <citation type="submission" date="2022-07" db="EMBL/GenBank/DDBJ databases">
        <title>Phylogenomic reconstructions and comparative analyses of Kickxellomycotina fungi.</title>
        <authorList>
            <person name="Reynolds N.K."/>
            <person name="Stajich J.E."/>
            <person name="Barry K."/>
            <person name="Grigoriev I.V."/>
            <person name="Crous P."/>
            <person name="Smith M.E."/>
        </authorList>
    </citation>
    <scope>NUCLEOTIDE SEQUENCE</scope>
    <source>
        <strain evidence="4">RSA 861</strain>
    </source>
</reference>
<feature type="compositionally biased region" description="Low complexity" evidence="2">
    <location>
        <begin position="621"/>
        <end position="636"/>
    </location>
</feature>
<feature type="region of interest" description="Disordered" evidence="2">
    <location>
        <begin position="87"/>
        <end position="117"/>
    </location>
</feature>
<dbReference type="AlphaFoldDB" id="A0A9W8A3J1"/>
<dbReference type="GO" id="GO:0006612">
    <property type="term" value="P:protein targeting to membrane"/>
    <property type="evidence" value="ECO:0007669"/>
    <property type="project" value="UniProtKB-UniRule"/>
</dbReference>
<dbReference type="GO" id="GO:0000145">
    <property type="term" value="C:exocyst"/>
    <property type="evidence" value="ECO:0007669"/>
    <property type="project" value="UniProtKB-UniRule"/>
</dbReference>
<feature type="non-terminal residue" evidence="4">
    <location>
        <position position="1"/>
    </location>
</feature>
<feature type="region of interest" description="Disordered" evidence="2">
    <location>
        <begin position="621"/>
        <end position="643"/>
    </location>
</feature>
<keyword evidence="1" id="KW-0813">Transport</keyword>
<evidence type="ECO:0000259" key="3">
    <source>
        <dbReference type="Pfam" id="PF20652"/>
    </source>
</evidence>
<keyword evidence="4" id="KW-0031">Aminopeptidase</keyword>
<gene>
    <name evidence="4" type="primary">SEC8_1</name>
    <name evidence="4" type="ORF">IWQ60_007265</name>
</gene>
<sequence length="1059" mass="117584">DGLKKISTDVEELSGKKQYLQSVRRLLDGLEAINSDELRQIGALADLREQLTKEKTLIHEVIIEELSNHIYLKSPYCERKMGVAFQDDSEEVNPTTKAGRRAARNERTTDGDENPEADSFGYVDMLINSLVLLNRVEDSVTTIRERIPVELHYLVDRVIGEVEERYKAGLQTTAAAATTTGAVTAAGSSNDAATGTVVPVTKSILTPGRRMQTQEILEDFVTTLYARFGSVLEYHKFVLETIGRLSRRPSNSGSGPGIAARRPGPAYALREVWMTIQSEIKSMLYDYLTTECAASRPDHGVAPAPAPTPSPGLVRDRANRRISGGTKVPGGGWLEDLIRSKATGSAQGAAAADGNSASAAAGNVGATPSGVRQVFSFGQSEIKSTSEALYKPIEDEMRQLLSFTKSEGAQQQQQQQLVAQSAVVDRFAEGNGAAGHLLLVPPSVYHASVVLSPTTQFLARIGHVLLEPRDTQDFDEFLRHFFVRFFLPQVEAHALHLFTQMTSGSDAFYTHPTLVYRGRPVIKSAVAIVPLIHDLGRMLAAIPFYQEEYVMIVEKIIRKYFDECQTRFTEAITNSKYVVGAFGTAMLMASAGGGGNNPYPLDAMGGSGNGGLSAHTAMMSSSSAAATSTSSPHTTAQNDRAGPARQCIASRWANDDDLQQLLDMKFRLTLHDRTVKFDTRSEKEMAIEYRLKHDRSIHPSELMFDVKKMNFLATLHHSLEWFLLNVHFSRMSQVPLGGEVVDSEGGGDGVGNDGGANGTRVGAADGESTLDAADGNRLDLDMLAQMKGLRVRLDQLWDRHRTLATSCLVTLRIEMRCRCLYYLELATREGNYGLEEESQEPDQYVQTFNADLIMCEELLAKSLPKDEIEFIFSGLSHLISHILISNVTHLKDLNYYGSRKMIRNILALQQNLTSISLTTETSGLDHALKYYELFQLDLDAVMHQVTEHDLVFTLEEYQFLLRFVYQNAERQLEIDSDQYELNYRKYKEAQRVVESMFKNKPENPPKEVTSGVLPTASQHRRFRQDFGFDARMFGNDKEHGTNVKKYFESLNSANLDKTV</sequence>
<keyword evidence="1" id="KW-0268">Exocytosis</keyword>
<dbReference type="GO" id="GO:0090522">
    <property type="term" value="P:vesicle tethering involved in exocytosis"/>
    <property type="evidence" value="ECO:0007669"/>
    <property type="project" value="UniProtKB-UniRule"/>
</dbReference>
<feature type="compositionally biased region" description="Gly residues" evidence="2">
    <location>
        <begin position="744"/>
        <end position="757"/>
    </location>
</feature>
<comment type="function">
    <text evidence="1">Component of the exocyst complex involved in the docking of exocytic vesicles with fusion sites on the plasma membrane.</text>
</comment>
<dbReference type="Pfam" id="PF20652">
    <property type="entry name" value="Sec8_C"/>
    <property type="match status" value="1"/>
</dbReference>
<organism evidence="4 5">
    <name type="scientific">Tieghemiomyces parasiticus</name>
    <dbReference type="NCBI Taxonomy" id="78921"/>
    <lineage>
        <taxon>Eukaryota</taxon>
        <taxon>Fungi</taxon>
        <taxon>Fungi incertae sedis</taxon>
        <taxon>Zoopagomycota</taxon>
        <taxon>Kickxellomycotina</taxon>
        <taxon>Dimargaritomycetes</taxon>
        <taxon>Dimargaritales</taxon>
        <taxon>Dimargaritaceae</taxon>
        <taxon>Tieghemiomyces</taxon>
    </lineage>
</organism>
<keyword evidence="1" id="KW-0653">Protein transport</keyword>
<comment type="caution">
    <text evidence="4">The sequence shown here is derived from an EMBL/GenBank/DDBJ whole genome shotgun (WGS) entry which is preliminary data.</text>
</comment>
<feature type="domain" description="Exocyst complex component Sec8 middle helical bundle" evidence="3">
    <location>
        <begin position="114"/>
        <end position="294"/>
    </location>
</feature>
<comment type="similarity">
    <text evidence="1">Belongs to the SEC8 family.</text>
</comment>
<dbReference type="Proteomes" id="UP001150569">
    <property type="component" value="Unassembled WGS sequence"/>
</dbReference>
<evidence type="ECO:0000313" key="5">
    <source>
        <dbReference type="Proteomes" id="UP001150569"/>
    </source>
</evidence>
<dbReference type="GO" id="GO:0006893">
    <property type="term" value="P:Golgi to plasma membrane transport"/>
    <property type="evidence" value="ECO:0007669"/>
    <property type="project" value="TreeGrafter"/>
</dbReference>
<proteinExistence type="inferred from homology"/>
<dbReference type="InterPro" id="IPR048630">
    <property type="entry name" value="Sec8_M"/>
</dbReference>
<evidence type="ECO:0000256" key="2">
    <source>
        <dbReference type="SAM" id="MobiDB-lite"/>
    </source>
</evidence>
<feature type="region of interest" description="Disordered" evidence="2">
    <location>
        <begin position="741"/>
        <end position="768"/>
    </location>
</feature>
<dbReference type="PANTHER" id="PTHR14146">
    <property type="entry name" value="EXOCYST COMPLEX COMPONENT 4"/>
    <property type="match status" value="1"/>
</dbReference>
<protein>
    <recommendedName>
        <fullName evidence="1">Exocyst complex component Sec8</fullName>
    </recommendedName>
</protein>
<evidence type="ECO:0000313" key="4">
    <source>
        <dbReference type="EMBL" id="KAJ1919362.1"/>
    </source>
</evidence>
<dbReference type="GO" id="GO:0004177">
    <property type="term" value="F:aminopeptidase activity"/>
    <property type="evidence" value="ECO:0007669"/>
    <property type="project" value="UniProtKB-KW"/>
</dbReference>
<dbReference type="InterPro" id="IPR039682">
    <property type="entry name" value="Sec8/EXOC4"/>
</dbReference>
<evidence type="ECO:0000256" key="1">
    <source>
        <dbReference type="RuleBase" id="RU367079"/>
    </source>
</evidence>
<feature type="region of interest" description="Disordered" evidence="2">
    <location>
        <begin position="298"/>
        <end position="317"/>
    </location>
</feature>
<accession>A0A9W8A3J1</accession>
<name>A0A9W8A3J1_9FUNG</name>
<dbReference type="GO" id="GO:0015031">
    <property type="term" value="P:protein transport"/>
    <property type="evidence" value="ECO:0007669"/>
    <property type="project" value="UniProtKB-KW"/>
</dbReference>
<dbReference type="EMBL" id="JANBPT010000475">
    <property type="protein sequence ID" value="KAJ1919362.1"/>
    <property type="molecule type" value="Genomic_DNA"/>
</dbReference>
<keyword evidence="4" id="KW-0645">Protease</keyword>